<dbReference type="GO" id="GO:0004672">
    <property type="term" value="F:protein kinase activity"/>
    <property type="evidence" value="ECO:0007669"/>
    <property type="project" value="InterPro"/>
</dbReference>
<dbReference type="InterPro" id="IPR008271">
    <property type="entry name" value="Ser/Thr_kinase_AS"/>
</dbReference>
<evidence type="ECO:0000256" key="8">
    <source>
        <dbReference type="ARBA" id="ARBA00023180"/>
    </source>
</evidence>
<dbReference type="InterPro" id="IPR003591">
    <property type="entry name" value="Leu-rich_rpt_typical-subtyp"/>
</dbReference>
<feature type="transmembrane region" description="Helical" evidence="9">
    <location>
        <begin position="317"/>
        <end position="339"/>
    </location>
</feature>
<keyword evidence="8" id="KW-0325">Glycoprotein</keyword>
<dbReference type="InterPro" id="IPR032675">
    <property type="entry name" value="LRR_dom_sf"/>
</dbReference>
<dbReference type="SMART" id="SM00369">
    <property type="entry name" value="LRR_TYP"/>
    <property type="match status" value="3"/>
</dbReference>
<evidence type="ECO:0000256" key="4">
    <source>
        <dbReference type="ARBA" id="ARBA00022729"/>
    </source>
</evidence>
<evidence type="ECO:0000256" key="9">
    <source>
        <dbReference type="SAM" id="Phobius"/>
    </source>
</evidence>
<comment type="caution">
    <text evidence="11">The sequence shown here is derived from an EMBL/GenBank/DDBJ whole genome shotgun (WGS) entry which is preliminary data.</text>
</comment>
<evidence type="ECO:0000256" key="5">
    <source>
        <dbReference type="ARBA" id="ARBA00022737"/>
    </source>
</evidence>
<dbReference type="PROSITE" id="PS00108">
    <property type="entry name" value="PROTEIN_KINASE_ST"/>
    <property type="match status" value="1"/>
</dbReference>
<name>A0A978V5K6_ZIZJJ</name>
<dbReference type="SUPFAM" id="SSF52047">
    <property type="entry name" value="RNI-like"/>
    <property type="match status" value="1"/>
</dbReference>
<evidence type="ECO:0000256" key="2">
    <source>
        <dbReference type="ARBA" id="ARBA00022614"/>
    </source>
</evidence>
<dbReference type="AlphaFoldDB" id="A0A978V5K6"/>
<dbReference type="Pfam" id="PF00069">
    <property type="entry name" value="Pkinase"/>
    <property type="match status" value="1"/>
</dbReference>
<dbReference type="Gene3D" id="1.10.510.10">
    <property type="entry name" value="Transferase(Phosphotransferase) domain 1"/>
    <property type="match status" value="1"/>
</dbReference>
<dbReference type="PANTHER" id="PTHR27008:SF497">
    <property type="entry name" value="OS11G0695000 PROTEIN"/>
    <property type="match status" value="1"/>
</dbReference>
<dbReference type="Gene3D" id="3.80.10.10">
    <property type="entry name" value="Ribonuclease Inhibitor"/>
    <property type="match status" value="1"/>
</dbReference>
<accession>A0A978V5K6</accession>
<keyword evidence="4" id="KW-0732">Signal</keyword>
<evidence type="ECO:0000256" key="7">
    <source>
        <dbReference type="ARBA" id="ARBA00023136"/>
    </source>
</evidence>
<evidence type="ECO:0000256" key="6">
    <source>
        <dbReference type="ARBA" id="ARBA00022989"/>
    </source>
</evidence>
<protein>
    <recommendedName>
        <fullName evidence="10">Protein kinase domain-containing protein</fullName>
    </recommendedName>
</protein>
<keyword evidence="5" id="KW-0677">Repeat</keyword>
<comment type="subcellular location">
    <subcellularLocation>
        <location evidence="1">Membrane</location>
    </subcellularLocation>
</comment>
<dbReference type="GO" id="GO:0005524">
    <property type="term" value="F:ATP binding"/>
    <property type="evidence" value="ECO:0007669"/>
    <property type="project" value="InterPro"/>
</dbReference>
<dbReference type="Gene3D" id="3.30.200.20">
    <property type="entry name" value="Phosphorylase Kinase, domain 1"/>
    <property type="match status" value="1"/>
</dbReference>
<dbReference type="PANTHER" id="PTHR27008">
    <property type="entry name" value="OS04G0122200 PROTEIN"/>
    <property type="match status" value="1"/>
</dbReference>
<sequence>MLQAIYFGPNRFLGNIPQGIGKLTNLEILYLVYSNLTDRLPNLEAFYLPDSPIRGHILASLCLCRNLKQLGLGKIGFAGTIPKFLSNLSLLEILDLQENNQSGEISSELGKLSNLRMLNLQYNKLSGRLPPTFCSLNSSIERIYVSKNLLRGHISDLCLCKKLREVCRRLQALGIGYNPLNGALPESIGNNLIGEIPSSMGNLLKLQQLYLYGTKIEGNLPNEIGKLVNLVILDLSKNQLSATTPETVSNLKMLEQLDLSNNAFQGNIPASIGDLAFANFTFQSFMGNLDLCGNNSKVKLPPCPVTTPSKSKKALAWLKYVLPSIAALIRMALLLILYIRYWRKSNNLPVSLVDLFIKLGHKYISYYDILSATNNFSKANLLGIGSFGSVYKGIRSDAEIVAVEFFNLEVEGAVTSFDRECQVLKNVRHRNLVKIISCCFNLDFRALVLQYMPNGSLENWLYNQGQNCLDIVQWMEIMIDVALGMEYLHHGYSEHIVHCDLKPGNVLLDEDHGCTCC</sequence>
<organism evidence="11 12">
    <name type="scientific">Ziziphus jujuba var. spinosa</name>
    <dbReference type="NCBI Taxonomy" id="714518"/>
    <lineage>
        <taxon>Eukaryota</taxon>
        <taxon>Viridiplantae</taxon>
        <taxon>Streptophyta</taxon>
        <taxon>Embryophyta</taxon>
        <taxon>Tracheophyta</taxon>
        <taxon>Spermatophyta</taxon>
        <taxon>Magnoliopsida</taxon>
        <taxon>eudicotyledons</taxon>
        <taxon>Gunneridae</taxon>
        <taxon>Pentapetalae</taxon>
        <taxon>rosids</taxon>
        <taxon>fabids</taxon>
        <taxon>Rosales</taxon>
        <taxon>Rhamnaceae</taxon>
        <taxon>Paliureae</taxon>
        <taxon>Ziziphus</taxon>
    </lineage>
</organism>
<evidence type="ECO:0000256" key="1">
    <source>
        <dbReference type="ARBA" id="ARBA00004370"/>
    </source>
</evidence>
<dbReference type="InterPro" id="IPR051809">
    <property type="entry name" value="Plant_receptor-like_S/T_kinase"/>
</dbReference>
<dbReference type="Proteomes" id="UP000813462">
    <property type="component" value="Unassembled WGS sequence"/>
</dbReference>
<dbReference type="EMBL" id="JAEACU010000007">
    <property type="protein sequence ID" value="KAH7522639.1"/>
    <property type="molecule type" value="Genomic_DNA"/>
</dbReference>
<dbReference type="Pfam" id="PF00560">
    <property type="entry name" value="LRR_1"/>
    <property type="match status" value="5"/>
</dbReference>
<keyword evidence="2" id="KW-0433">Leucine-rich repeat</keyword>
<evidence type="ECO:0000313" key="11">
    <source>
        <dbReference type="EMBL" id="KAH7522639.1"/>
    </source>
</evidence>
<dbReference type="InterPro" id="IPR000719">
    <property type="entry name" value="Prot_kinase_dom"/>
</dbReference>
<keyword evidence="3 9" id="KW-0812">Transmembrane</keyword>
<keyword evidence="6 9" id="KW-1133">Transmembrane helix</keyword>
<keyword evidence="7 9" id="KW-0472">Membrane</keyword>
<dbReference type="InterPro" id="IPR011009">
    <property type="entry name" value="Kinase-like_dom_sf"/>
</dbReference>
<gene>
    <name evidence="11" type="ORF">FEM48_Zijuj07G0160100</name>
</gene>
<dbReference type="FunFam" id="3.30.200.20:FF:000661">
    <property type="entry name" value="Serine-threonine protein kinase plant-type"/>
    <property type="match status" value="1"/>
</dbReference>
<dbReference type="PROSITE" id="PS50011">
    <property type="entry name" value="PROTEIN_KINASE_DOM"/>
    <property type="match status" value="1"/>
</dbReference>
<proteinExistence type="predicted"/>
<dbReference type="InterPro" id="IPR001611">
    <property type="entry name" value="Leu-rich_rpt"/>
</dbReference>
<dbReference type="FunFam" id="3.80.10.10:FF:000041">
    <property type="entry name" value="LRR receptor-like serine/threonine-protein kinase ERECTA"/>
    <property type="match status" value="2"/>
</dbReference>
<feature type="domain" description="Protein kinase" evidence="10">
    <location>
        <begin position="376"/>
        <end position="517"/>
    </location>
</feature>
<dbReference type="SUPFAM" id="SSF56112">
    <property type="entry name" value="Protein kinase-like (PK-like)"/>
    <property type="match status" value="1"/>
</dbReference>
<evidence type="ECO:0000259" key="10">
    <source>
        <dbReference type="PROSITE" id="PS50011"/>
    </source>
</evidence>
<dbReference type="GO" id="GO:0016020">
    <property type="term" value="C:membrane"/>
    <property type="evidence" value="ECO:0007669"/>
    <property type="project" value="UniProtKB-SubCell"/>
</dbReference>
<dbReference type="SMART" id="SM00220">
    <property type="entry name" value="S_TKc"/>
    <property type="match status" value="1"/>
</dbReference>
<evidence type="ECO:0000256" key="3">
    <source>
        <dbReference type="ARBA" id="ARBA00022692"/>
    </source>
</evidence>
<reference evidence="11" key="1">
    <citation type="journal article" date="2021" name="Front. Plant Sci.">
        <title>Chromosome-Scale Genome Assembly for Chinese Sour Jujube and Insights Into Its Genome Evolution and Domestication Signature.</title>
        <authorList>
            <person name="Shen L.-Y."/>
            <person name="Luo H."/>
            <person name="Wang X.-L."/>
            <person name="Wang X.-M."/>
            <person name="Qiu X.-J."/>
            <person name="Liu H."/>
            <person name="Zhou S.-S."/>
            <person name="Jia K.-H."/>
            <person name="Nie S."/>
            <person name="Bao Y.-T."/>
            <person name="Zhang R.-G."/>
            <person name="Yun Q.-Z."/>
            <person name="Chai Y.-H."/>
            <person name="Lu J.-Y."/>
            <person name="Li Y."/>
            <person name="Zhao S.-W."/>
            <person name="Mao J.-F."/>
            <person name="Jia S.-G."/>
            <person name="Mao Y.-M."/>
        </authorList>
    </citation>
    <scope>NUCLEOTIDE SEQUENCE</scope>
    <source>
        <strain evidence="11">AT0</strain>
        <tissue evidence="11">Leaf</tissue>
    </source>
</reference>
<evidence type="ECO:0000313" key="12">
    <source>
        <dbReference type="Proteomes" id="UP000813462"/>
    </source>
</evidence>